<sequence length="579" mass="64562">MKFLFALFSVATHLAHCSLVLNLGQDVGSYGGGDGEVILVDVKRVAGKGDKDEYLLLKHSFPSPFDLKGARIGTSAQFGIHSEEKVSEAQVYFKKRVPVLLKLVTARNGPFLFENLGRNSWRSYLKTAGSTDADLPTEDMDRIYSNIQSALTLDICKRGGEYNGDIAGATKISVGEKQVVGNYVMFTHKVPEGKQLHLFSCRDVHQSGISAGNEREVSVFFREDVPIVVRFKSQTNERYYRLIGQDLWEPVHASTYIRRLTLGTEQGEEEDDEEEDVDLKKGDRVTVDFGTLKVRKSVPFEPKVEVEPPITVTLGTRSSAQATEKREGEAQQGSVEARRDGEGQAQREESEAAPSPLQESALFRLLDDAFAGVSKLVIIDIGRRTGNQGYDQYLTYTYVPSVTAHAIILRKAETNEHAIYSHQLTANSWFRVFRFIHNGQVLDIKYTGPVKSVRVHWSKVSNDPVFIELVAPSSEPGAFFYSDGRWKSARSKEESLKLALEAAKKRPARKTEQQEDLLDQEIVELLKDSVKPLRGAQPEQNNKSVEKSGKNAEKSKKKSGFKTSGTGLLMILLLYSYLG</sequence>
<evidence type="ECO:0008006" key="5">
    <source>
        <dbReference type="Google" id="ProtNLM"/>
    </source>
</evidence>
<dbReference type="KEGG" id="beq:BEWA_022380"/>
<dbReference type="VEuPathDB" id="PiroplasmaDB:BEWA_022380"/>
<accession>L0AV35</accession>
<feature type="compositionally biased region" description="Basic and acidic residues" evidence="1">
    <location>
        <begin position="336"/>
        <end position="350"/>
    </location>
</feature>
<organism evidence="3 4">
    <name type="scientific">Theileria equi strain WA</name>
    <dbReference type="NCBI Taxonomy" id="1537102"/>
    <lineage>
        <taxon>Eukaryota</taxon>
        <taxon>Sar</taxon>
        <taxon>Alveolata</taxon>
        <taxon>Apicomplexa</taxon>
        <taxon>Aconoidasida</taxon>
        <taxon>Piroplasmida</taxon>
        <taxon>Theileriidae</taxon>
        <taxon>Theileria</taxon>
    </lineage>
</organism>
<feature type="region of interest" description="Disordered" evidence="1">
    <location>
        <begin position="309"/>
        <end position="356"/>
    </location>
</feature>
<dbReference type="AlphaFoldDB" id="L0AV35"/>
<name>L0AV35_THEEQ</name>
<dbReference type="GeneID" id="15806028"/>
<dbReference type="EMBL" id="CP001669">
    <property type="protein sequence ID" value="AFZ79390.1"/>
    <property type="molecule type" value="Genomic_DNA"/>
</dbReference>
<gene>
    <name evidence="3" type="ORF">BEWA_022380</name>
</gene>
<reference evidence="3 4" key="1">
    <citation type="journal article" date="2012" name="BMC Genomics">
        <title>Comparative genomic analysis and phylogenetic position of Theileria equi.</title>
        <authorList>
            <person name="Kappmeyer L.S."/>
            <person name="Thiagarajan M."/>
            <person name="Herndon D.R."/>
            <person name="Ramsay J.D."/>
            <person name="Caler E."/>
            <person name="Djikeng A."/>
            <person name="Gillespie J.J."/>
            <person name="Lau A.O."/>
            <person name="Roalson E.H."/>
            <person name="Silva J.C."/>
            <person name="Silva M.G."/>
            <person name="Suarez C.E."/>
            <person name="Ueti M.W."/>
            <person name="Nene V.M."/>
            <person name="Mealey R.H."/>
            <person name="Knowles D.P."/>
            <person name="Brayton K.A."/>
        </authorList>
    </citation>
    <scope>NUCLEOTIDE SEQUENCE [LARGE SCALE GENOMIC DNA]</scope>
    <source>
        <strain evidence="3 4">WA</strain>
    </source>
</reference>
<evidence type="ECO:0000256" key="1">
    <source>
        <dbReference type="SAM" id="MobiDB-lite"/>
    </source>
</evidence>
<feature type="region of interest" description="Disordered" evidence="1">
    <location>
        <begin position="532"/>
        <end position="562"/>
    </location>
</feature>
<dbReference type="Proteomes" id="UP000031512">
    <property type="component" value="Chromosome 1"/>
</dbReference>
<proteinExistence type="predicted"/>
<keyword evidence="4" id="KW-1185">Reference proteome</keyword>
<feature type="chain" id="PRO_5003939250" description="Signal peptide-containing protein" evidence="2">
    <location>
        <begin position="18"/>
        <end position="579"/>
    </location>
</feature>
<feature type="compositionally biased region" description="Polar residues" evidence="1">
    <location>
        <begin position="313"/>
        <end position="322"/>
    </location>
</feature>
<evidence type="ECO:0000313" key="3">
    <source>
        <dbReference type="EMBL" id="AFZ79390.1"/>
    </source>
</evidence>
<evidence type="ECO:0000313" key="4">
    <source>
        <dbReference type="Proteomes" id="UP000031512"/>
    </source>
</evidence>
<feature type="compositionally biased region" description="Basic and acidic residues" evidence="1">
    <location>
        <begin position="544"/>
        <end position="554"/>
    </location>
</feature>
<evidence type="ECO:0000256" key="2">
    <source>
        <dbReference type="SAM" id="SignalP"/>
    </source>
</evidence>
<keyword evidence="2" id="KW-0732">Signal</keyword>
<feature type="signal peptide" evidence="2">
    <location>
        <begin position="1"/>
        <end position="17"/>
    </location>
</feature>
<dbReference type="RefSeq" id="XP_004829056.1">
    <property type="nucleotide sequence ID" value="XM_004828999.1"/>
</dbReference>
<protein>
    <recommendedName>
        <fullName evidence="5">Signal peptide-containing protein</fullName>
    </recommendedName>
</protein>